<accession>A0A5B6TIF3</accession>
<evidence type="ECO:0000256" key="1">
    <source>
        <dbReference type="ARBA" id="ARBA00007689"/>
    </source>
</evidence>
<gene>
    <name evidence="3" type="ORF">FOA19_05130</name>
</gene>
<dbReference type="Proteomes" id="UP000324133">
    <property type="component" value="Unassembled WGS sequence"/>
</dbReference>
<keyword evidence="4" id="KW-1185">Reference proteome</keyword>
<dbReference type="OrthoDB" id="7782105at2"/>
<reference evidence="3 4" key="1">
    <citation type="submission" date="2019-07" db="EMBL/GenBank/DDBJ databases">
        <title>Rufibacter sp. nov., isolated from lake sediment.</title>
        <authorList>
            <person name="Qu J.-H."/>
        </authorList>
    </citation>
    <scope>NUCLEOTIDE SEQUENCE [LARGE SCALE GENOMIC DNA]</scope>
    <source>
        <strain evidence="3 4">NBS58-1</strain>
    </source>
</reference>
<feature type="domain" description="YCII-related" evidence="2">
    <location>
        <begin position="22"/>
        <end position="112"/>
    </location>
</feature>
<name>A0A5B6TIF3_9BACT</name>
<dbReference type="InterPro" id="IPR011008">
    <property type="entry name" value="Dimeric_a/b-barrel"/>
</dbReference>
<comment type="caution">
    <text evidence="3">The sequence shown here is derived from an EMBL/GenBank/DDBJ whole genome shotgun (WGS) entry which is preliminary data.</text>
</comment>
<evidence type="ECO:0000313" key="4">
    <source>
        <dbReference type="Proteomes" id="UP000324133"/>
    </source>
</evidence>
<protein>
    <submittedName>
        <fullName evidence="3">Transcription initiation protein</fullName>
    </submittedName>
</protein>
<sequence>MKEFALLFRRNITSAEAQPSPELLQTYLAQWSTWISKLASQDVLAPGGNHFSPEGRVLRSNQQITEGPYTAQQQSVDGYLLVHAQDLEAAVALAGECPLLQGENTSVEVREIAEPGKL</sequence>
<dbReference type="Gene3D" id="3.30.70.1060">
    <property type="entry name" value="Dimeric alpha+beta barrel"/>
    <property type="match status" value="1"/>
</dbReference>
<organism evidence="3 4">
    <name type="scientific">Rufibacter hautae</name>
    <dbReference type="NCBI Taxonomy" id="2595005"/>
    <lineage>
        <taxon>Bacteria</taxon>
        <taxon>Pseudomonadati</taxon>
        <taxon>Bacteroidota</taxon>
        <taxon>Cytophagia</taxon>
        <taxon>Cytophagales</taxon>
        <taxon>Hymenobacteraceae</taxon>
        <taxon>Rufibacter</taxon>
    </lineage>
</organism>
<dbReference type="AlphaFoldDB" id="A0A5B6TIF3"/>
<dbReference type="EMBL" id="VKKY01000001">
    <property type="protein sequence ID" value="KAA3440053.1"/>
    <property type="molecule type" value="Genomic_DNA"/>
</dbReference>
<proteinExistence type="inferred from homology"/>
<dbReference type="RefSeq" id="WP_149089691.1">
    <property type="nucleotide sequence ID" value="NZ_VKKY01000001.1"/>
</dbReference>
<dbReference type="InterPro" id="IPR005545">
    <property type="entry name" value="YCII"/>
</dbReference>
<dbReference type="Pfam" id="PF03795">
    <property type="entry name" value="YCII"/>
    <property type="match status" value="1"/>
</dbReference>
<evidence type="ECO:0000259" key="2">
    <source>
        <dbReference type="Pfam" id="PF03795"/>
    </source>
</evidence>
<evidence type="ECO:0000313" key="3">
    <source>
        <dbReference type="EMBL" id="KAA3440053.1"/>
    </source>
</evidence>
<comment type="similarity">
    <text evidence="1">Belongs to the YciI family.</text>
</comment>
<dbReference type="SUPFAM" id="SSF54909">
    <property type="entry name" value="Dimeric alpha+beta barrel"/>
    <property type="match status" value="1"/>
</dbReference>